<proteinExistence type="predicted"/>
<sequence>MAKYSLDFKMKVVAEYLSDTIGYKPLAKKYKMKDTQQIRRWVNAYQTSGITGLKRSRQNKKTVMNRLKSKNKPDANKIK</sequence>
<reference evidence="3 4" key="1">
    <citation type="submission" date="2010-10" db="EMBL/GenBank/DDBJ databases">
        <authorList>
            <person name="Durkin A.S."/>
            <person name="Madupu R."/>
            <person name="Torralba M."/>
            <person name="Gillis M."/>
            <person name="Methe B."/>
            <person name="Sutton G."/>
            <person name="Nelson K.E."/>
        </authorList>
    </citation>
    <scope>NUCLEOTIDE SEQUENCE [LARGE SCALE GENOMIC DNA]</scope>
    <source>
        <strain evidence="3 4">ACS-139-V-Col8</strain>
    </source>
</reference>
<feature type="domain" description="Insertion element IS150 protein InsJ-like helix-turn-helix" evidence="2">
    <location>
        <begin position="8"/>
        <end position="58"/>
    </location>
</feature>
<dbReference type="STRING" id="908337.HMPREF9257_0593"/>
<dbReference type="AlphaFoldDB" id="E4KQN4"/>
<dbReference type="eggNOG" id="COG2963">
    <property type="taxonomic scope" value="Bacteria"/>
</dbReference>
<evidence type="ECO:0000313" key="3">
    <source>
        <dbReference type="EMBL" id="EFR30566.1"/>
    </source>
</evidence>
<dbReference type="InterPro" id="IPR036388">
    <property type="entry name" value="WH-like_DNA-bd_sf"/>
</dbReference>
<dbReference type="OrthoDB" id="9781005at2"/>
<dbReference type="Proteomes" id="UP000005990">
    <property type="component" value="Unassembled WGS sequence"/>
</dbReference>
<name>E4KQN4_9LACT</name>
<dbReference type="EMBL" id="AENN01000017">
    <property type="protein sequence ID" value="EFR30566.1"/>
    <property type="molecule type" value="Genomic_DNA"/>
</dbReference>
<comment type="caution">
    <text evidence="3">The sequence shown here is derived from an EMBL/GenBank/DDBJ whole genome shotgun (WGS) entry which is preliminary data.</text>
</comment>
<keyword evidence="4" id="KW-1185">Reference proteome</keyword>
<dbReference type="Pfam" id="PF13518">
    <property type="entry name" value="HTH_28"/>
    <property type="match status" value="1"/>
</dbReference>
<dbReference type="InterPro" id="IPR010921">
    <property type="entry name" value="Trp_repressor/repl_initiator"/>
</dbReference>
<gene>
    <name evidence="3" type="ORF">HMPREF9257_0593</name>
</gene>
<dbReference type="SUPFAM" id="SSF48295">
    <property type="entry name" value="TrpR-like"/>
    <property type="match status" value="1"/>
</dbReference>
<dbReference type="GO" id="GO:0043565">
    <property type="term" value="F:sequence-specific DNA binding"/>
    <property type="evidence" value="ECO:0007669"/>
    <property type="project" value="InterPro"/>
</dbReference>
<dbReference type="InterPro" id="IPR055247">
    <property type="entry name" value="InsJ-like_HTH"/>
</dbReference>
<evidence type="ECO:0000313" key="4">
    <source>
        <dbReference type="Proteomes" id="UP000005990"/>
    </source>
</evidence>
<evidence type="ECO:0000256" key="1">
    <source>
        <dbReference type="SAM" id="MobiDB-lite"/>
    </source>
</evidence>
<evidence type="ECO:0000259" key="2">
    <source>
        <dbReference type="Pfam" id="PF13518"/>
    </source>
</evidence>
<dbReference type="RefSeq" id="WP_006418726.1">
    <property type="nucleotide sequence ID" value="NZ_AENN01000017.1"/>
</dbReference>
<accession>E4KQN4</accession>
<feature type="region of interest" description="Disordered" evidence="1">
    <location>
        <begin position="52"/>
        <end position="79"/>
    </location>
</feature>
<organism evidence="3 4">
    <name type="scientific">Eremococcus coleocola ACS-139-V-Col8</name>
    <dbReference type="NCBI Taxonomy" id="908337"/>
    <lineage>
        <taxon>Bacteria</taxon>
        <taxon>Bacillati</taxon>
        <taxon>Bacillota</taxon>
        <taxon>Bacilli</taxon>
        <taxon>Lactobacillales</taxon>
        <taxon>Aerococcaceae</taxon>
        <taxon>Eremococcus</taxon>
    </lineage>
</organism>
<protein>
    <recommendedName>
        <fullName evidence="2">Insertion element IS150 protein InsJ-like helix-turn-helix domain-containing protein</fullName>
    </recommendedName>
</protein>
<dbReference type="Gene3D" id="1.10.10.10">
    <property type="entry name" value="Winged helix-like DNA-binding domain superfamily/Winged helix DNA-binding domain"/>
    <property type="match status" value="1"/>
</dbReference>